<dbReference type="Proteomes" id="UP001165135">
    <property type="component" value="Unassembled WGS sequence"/>
</dbReference>
<accession>A0A9W6RNQ6</accession>
<dbReference type="SUPFAM" id="SSF103473">
    <property type="entry name" value="MFS general substrate transporter"/>
    <property type="match status" value="1"/>
</dbReference>
<name>A0A9W6RNQ6_9ACTN</name>
<keyword evidence="4 5" id="KW-0472">Membrane</keyword>
<comment type="subcellular location">
    <subcellularLocation>
        <location evidence="1">Cell membrane</location>
        <topology evidence="1">Multi-pass membrane protein</topology>
    </subcellularLocation>
</comment>
<evidence type="ECO:0000256" key="5">
    <source>
        <dbReference type="SAM" id="Phobius"/>
    </source>
</evidence>
<evidence type="ECO:0000313" key="8">
    <source>
        <dbReference type="Proteomes" id="UP001165135"/>
    </source>
</evidence>
<feature type="transmembrane region" description="Helical" evidence="5">
    <location>
        <begin position="108"/>
        <end position="126"/>
    </location>
</feature>
<evidence type="ECO:0000313" key="7">
    <source>
        <dbReference type="EMBL" id="GLY77155.1"/>
    </source>
</evidence>
<feature type="transmembrane region" description="Helical" evidence="5">
    <location>
        <begin position="336"/>
        <end position="358"/>
    </location>
</feature>
<feature type="transmembrane region" description="Helical" evidence="5">
    <location>
        <begin position="298"/>
        <end position="316"/>
    </location>
</feature>
<feature type="transmembrane region" description="Helical" evidence="5">
    <location>
        <begin position="18"/>
        <end position="41"/>
    </location>
</feature>
<feature type="transmembrane region" description="Helical" evidence="5">
    <location>
        <begin position="364"/>
        <end position="385"/>
    </location>
</feature>
<reference evidence="7" key="1">
    <citation type="submission" date="2023-03" db="EMBL/GenBank/DDBJ databases">
        <title>Actinoallomurus iriomotensis NBRC 103681.</title>
        <authorList>
            <person name="Ichikawa N."/>
            <person name="Sato H."/>
            <person name="Tonouchi N."/>
        </authorList>
    </citation>
    <scope>NUCLEOTIDE SEQUENCE</scope>
    <source>
        <strain evidence="7">NBRC 103681</strain>
    </source>
</reference>
<dbReference type="AlphaFoldDB" id="A0A9W6RNQ6"/>
<dbReference type="PROSITE" id="PS50850">
    <property type="entry name" value="MFS"/>
    <property type="match status" value="1"/>
</dbReference>
<comment type="caution">
    <text evidence="7">The sequence shown here is derived from an EMBL/GenBank/DDBJ whole genome shotgun (WGS) entry which is preliminary data.</text>
</comment>
<feature type="transmembrane region" description="Helical" evidence="5">
    <location>
        <begin position="273"/>
        <end position="292"/>
    </location>
</feature>
<feature type="transmembrane region" description="Helical" evidence="5">
    <location>
        <begin position="138"/>
        <end position="162"/>
    </location>
</feature>
<dbReference type="InterPro" id="IPR036259">
    <property type="entry name" value="MFS_trans_sf"/>
</dbReference>
<proteinExistence type="predicted"/>
<dbReference type="GO" id="GO:0005886">
    <property type="term" value="C:plasma membrane"/>
    <property type="evidence" value="ECO:0007669"/>
    <property type="project" value="UniProtKB-SubCell"/>
</dbReference>
<dbReference type="PANTHER" id="PTHR23542:SF1">
    <property type="entry name" value="MAJOR FACILITATOR SUPERFAMILY (MFS) PROFILE DOMAIN-CONTAINING PROTEIN"/>
    <property type="match status" value="1"/>
</dbReference>
<feature type="transmembrane region" description="Helical" evidence="5">
    <location>
        <begin position="81"/>
        <end position="102"/>
    </location>
</feature>
<evidence type="ECO:0000256" key="1">
    <source>
        <dbReference type="ARBA" id="ARBA00004651"/>
    </source>
</evidence>
<feature type="domain" description="Major facilitator superfamily (MFS) profile" evidence="6">
    <location>
        <begin position="169"/>
        <end position="402"/>
    </location>
</feature>
<organism evidence="7 8">
    <name type="scientific">Actinoallomurus iriomotensis</name>
    <dbReference type="NCBI Taxonomy" id="478107"/>
    <lineage>
        <taxon>Bacteria</taxon>
        <taxon>Bacillati</taxon>
        <taxon>Actinomycetota</taxon>
        <taxon>Actinomycetes</taxon>
        <taxon>Streptosporangiales</taxon>
        <taxon>Thermomonosporaceae</taxon>
        <taxon>Actinoallomurus</taxon>
    </lineage>
</organism>
<evidence type="ECO:0000259" key="6">
    <source>
        <dbReference type="PROSITE" id="PS50850"/>
    </source>
</evidence>
<evidence type="ECO:0000256" key="3">
    <source>
        <dbReference type="ARBA" id="ARBA00022989"/>
    </source>
</evidence>
<protein>
    <submittedName>
        <fullName evidence="7">MFS transporter</fullName>
    </submittedName>
</protein>
<dbReference type="PANTHER" id="PTHR23542">
    <property type="match status" value="1"/>
</dbReference>
<feature type="transmembrane region" description="Helical" evidence="5">
    <location>
        <begin position="168"/>
        <end position="188"/>
    </location>
</feature>
<feature type="transmembrane region" description="Helical" evidence="5">
    <location>
        <begin position="247"/>
        <end position="266"/>
    </location>
</feature>
<dbReference type="EMBL" id="BSTJ01000007">
    <property type="protein sequence ID" value="GLY77155.1"/>
    <property type="molecule type" value="Genomic_DNA"/>
</dbReference>
<dbReference type="Gene3D" id="1.20.1250.20">
    <property type="entry name" value="MFS general substrate transporter like domains"/>
    <property type="match status" value="2"/>
</dbReference>
<dbReference type="GO" id="GO:0022857">
    <property type="term" value="F:transmembrane transporter activity"/>
    <property type="evidence" value="ECO:0007669"/>
    <property type="project" value="InterPro"/>
</dbReference>
<keyword evidence="2 5" id="KW-0812">Transmembrane</keyword>
<feature type="transmembrane region" description="Helical" evidence="5">
    <location>
        <begin position="47"/>
        <end position="69"/>
    </location>
</feature>
<feature type="transmembrane region" description="Helical" evidence="5">
    <location>
        <begin position="209"/>
        <end position="227"/>
    </location>
</feature>
<dbReference type="Pfam" id="PF07690">
    <property type="entry name" value="MFS_1"/>
    <property type="match status" value="1"/>
</dbReference>
<gene>
    <name evidence="7" type="ORF">Airi01_054220</name>
</gene>
<sequence length="402" mass="40764">MAFEPYRRVLAVPGVRPLLLVGILARIPVVAIGVTLTLHVITGMKLGFLQAGLVGAASTGGVALGAPITGRFVDRHGLRPVVAVTTVAQLIFWSSAAFLPYWPLVGGAFAAGVLALPVFNVIRQCLAAAVPTERRRAAFALDAMLVEVSYMVGPAVAVAATTTFGSDLTMALVGLGLVGSGTALLVLNPATRGGDEPEAGGAAVPRRQWLTPALLALFGVTFAATFVLTATELNLVAVLKADAATRWTGLAIAVWSLSSLVGGFAYGSLRRGLSPLVTIGCMAALTVPAGLVGLVGPWPLLCLALVPSGILCAPALSTTVDTLSGWVPAAARGEAVGLHSTALTLGIAVANPVTGFLIDRTGTGWAFAVTGLGSLLVVGLAVPLWRRAPRPAQPEAVAATAG</sequence>
<dbReference type="InterPro" id="IPR011701">
    <property type="entry name" value="MFS"/>
</dbReference>
<evidence type="ECO:0000256" key="2">
    <source>
        <dbReference type="ARBA" id="ARBA00022692"/>
    </source>
</evidence>
<evidence type="ECO:0000256" key="4">
    <source>
        <dbReference type="ARBA" id="ARBA00023136"/>
    </source>
</evidence>
<keyword evidence="3 5" id="KW-1133">Transmembrane helix</keyword>
<dbReference type="InterPro" id="IPR020846">
    <property type="entry name" value="MFS_dom"/>
</dbReference>